<organism evidence="4 5">
    <name type="scientific">Niveispirillum cyanobacteriorum</name>
    <dbReference type="NCBI Taxonomy" id="1612173"/>
    <lineage>
        <taxon>Bacteria</taxon>
        <taxon>Pseudomonadati</taxon>
        <taxon>Pseudomonadota</taxon>
        <taxon>Alphaproteobacteria</taxon>
        <taxon>Rhodospirillales</taxon>
        <taxon>Azospirillaceae</taxon>
        <taxon>Niveispirillum</taxon>
    </lineage>
</organism>
<evidence type="ECO:0000259" key="3">
    <source>
        <dbReference type="Pfam" id="PF03061"/>
    </source>
</evidence>
<gene>
    <name evidence="4" type="ORF">C0V82_12080</name>
</gene>
<comment type="similarity">
    <text evidence="1">Belongs to the thioesterase PaaI family.</text>
</comment>
<evidence type="ECO:0000313" key="4">
    <source>
        <dbReference type="EMBL" id="AUN31838.1"/>
    </source>
</evidence>
<reference evidence="4 5" key="1">
    <citation type="submission" date="2017-12" db="EMBL/GenBank/DDBJ databases">
        <title>Genomes of bacteria within cyanobacterial aggregates.</title>
        <authorList>
            <person name="Cai H."/>
        </authorList>
    </citation>
    <scope>NUCLEOTIDE SEQUENCE [LARGE SCALE GENOMIC DNA]</scope>
    <source>
        <strain evidence="4 5">TH16</strain>
    </source>
</reference>
<dbReference type="PANTHER" id="PTHR21660">
    <property type="entry name" value="THIOESTERASE SUPERFAMILY MEMBER-RELATED"/>
    <property type="match status" value="1"/>
</dbReference>
<feature type="domain" description="Thioesterase" evidence="3">
    <location>
        <begin position="75"/>
        <end position="151"/>
    </location>
</feature>
<protein>
    <submittedName>
        <fullName evidence="4">Phenylacetic acid degradation protein</fullName>
    </submittedName>
</protein>
<dbReference type="Gene3D" id="3.10.129.10">
    <property type="entry name" value="Hotdog Thioesterase"/>
    <property type="match status" value="1"/>
</dbReference>
<evidence type="ECO:0000256" key="2">
    <source>
        <dbReference type="ARBA" id="ARBA00022801"/>
    </source>
</evidence>
<keyword evidence="2" id="KW-0378">Hydrolase</keyword>
<dbReference type="InterPro" id="IPR029069">
    <property type="entry name" value="HotDog_dom_sf"/>
</dbReference>
<dbReference type="KEGG" id="ncb:C0V82_12080"/>
<dbReference type="Pfam" id="PF03061">
    <property type="entry name" value="4HBT"/>
    <property type="match status" value="1"/>
</dbReference>
<dbReference type="InterPro" id="IPR003736">
    <property type="entry name" value="PAAI_dom"/>
</dbReference>
<sequence>MTRRSRTYDWDARPLDPALLTHLPGIEIIRMIARGDLPAPSMAATLGMGLLLGEVEEGRVVFEGEPGDHVLNPLGTVHGGFAATLLDSAMGCAVHTILPAGAGYGTVDLKVSFLRPILRDAGMVRVEGKVINAGRTLMLAEGRVVGRDDGKLYAHGTCTCFVQAGK</sequence>
<dbReference type="RefSeq" id="WP_102113402.1">
    <property type="nucleotide sequence ID" value="NZ_BMGN01000008.1"/>
</dbReference>
<dbReference type="PANTHER" id="PTHR21660:SF1">
    <property type="entry name" value="ACYL-COENZYME A THIOESTERASE 13"/>
    <property type="match status" value="1"/>
</dbReference>
<keyword evidence="5" id="KW-1185">Reference proteome</keyword>
<dbReference type="Proteomes" id="UP000234752">
    <property type="component" value="Chromosome eg_1"/>
</dbReference>
<dbReference type="OrthoDB" id="9813282at2"/>
<name>A0A2K9NFG2_9PROT</name>
<dbReference type="GO" id="GO:0047617">
    <property type="term" value="F:fatty acyl-CoA hydrolase activity"/>
    <property type="evidence" value="ECO:0007669"/>
    <property type="project" value="InterPro"/>
</dbReference>
<dbReference type="EMBL" id="CP025611">
    <property type="protein sequence ID" value="AUN31838.1"/>
    <property type="molecule type" value="Genomic_DNA"/>
</dbReference>
<dbReference type="NCBIfam" id="TIGR00369">
    <property type="entry name" value="unchar_dom_1"/>
    <property type="match status" value="1"/>
</dbReference>
<dbReference type="InterPro" id="IPR006683">
    <property type="entry name" value="Thioestr_dom"/>
</dbReference>
<dbReference type="InterPro" id="IPR039298">
    <property type="entry name" value="ACOT13"/>
</dbReference>
<dbReference type="SUPFAM" id="SSF54637">
    <property type="entry name" value="Thioesterase/thiol ester dehydrase-isomerase"/>
    <property type="match status" value="1"/>
</dbReference>
<accession>A0A2K9NFG2</accession>
<evidence type="ECO:0000313" key="5">
    <source>
        <dbReference type="Proteomes" id="UP000234752"/>
    </source>
</evidence>
<dbReference type="AlphaFoldDB" id="A0A2K9NFG2"/>
<dbReference type="CDD" id="cd03443">
    <property type="entry name" value="PaaI_thioesterase"/>
    <property type="match status" value="1"/>
</dbReference>
<proteinExistence type="inferred from homology"/>
<evidence type="ECO:0000256" key="1">
    <source>
        <dbReference type="ARBA" id="ARBA00008324"/>
    </source>
</evidence>